<evidence type="ECO:0000313" key="1">
    <source>
        <dbReference type="EMBL" id="CUP93630.1"/>
    </source>
</evidence>
<proteinExistence type="predicted"/>
<accession>A0A174SEK1</accession>
<dbReference type="EMBL" id="CZAO01000012">
    <property type="protein sequence ID" value="CUP93630.1"/>
    <property type="molecule type" value="Genomic_DNA"/>
</dbReference>
<reference evidence="1 2" key="1">
    <citation type="submission" date="2015-09" db="EMBL/GenBank/DDBJ databases">
        <authorList>
            <consortium name="Pathogen Informatics"/>
        </authorList>
    </citation>
    <scope>NUCLEOTIDE SEQUENCE [LARGE SCALE GENOMIC DNA]</scope>
    <source>
        <strain evidence="1 2">2789STDY5834898</strain>
    </source>
</reference>
<sequence>MAGLTQYDSDHYEVIDTVLDEKLEKLKNK</sequence>
<name>A0A174SEK1_BACUN</name>
<dbReference type="AlphaFoldDB" id="A0A174SEK1"/>
<organism evidence="1 2">
    <name type="scientific">Bacteroides uniformis</name>
    <dbReference type="NCBI Taxonomy" id="820"/>
    <lineage>
        <taxon>Bacteria</taxon>
        <taxon>Pseudomonadati</taxon>
        <taxon>Bacteroidota</taxon>
        <taxon>Bacteroidia</taxon>
        <taxon>Bacteroidales</taxon>
        <taxon>Bacteroidaceae</taxon>
        <taxon>Bacteroides</taxon>
    </lineage>
</organism>
<protein>
    <submittedName>
        <fullName evidence="1">Uncharacterized protein</fullName>
    </submittedName>
</protein>
<gene>
    <name evidence="1" type="ORF">ERS852510_02727</name>
</gene>
<dbReference type="Proteomes" id="UP000095766">
    <property type="component" value="Unassembled WGS sequence"/>
</dbReference>
<evidence type="ECO:0000313" key="2">
    <source>
        <dbReference type="Proteomes" id="UP000095766"/>
    </source>
</evidence>